<accession>A0ABY2SQ99</accession>
<dbReference type="Gene3D" id="2.115.10.20">
    <property type="entry name" value="Glycosyl hydrolase domain, family 43"/>
    <property type="match status" value="1"/>
</dbReference>
<dbReference type="RefSeq" id="WP_136990228.1">
    <property type="nucleotide sequence ID" value="NZ_SZPQ01000015.1"/>
</dbReference>
<name>A0ABY2SQ99_9HYPH</name>
<gene>
    <name evidence="1" type="ORF">FCN80_11085</name>
</gene>
<evidence type="ECO:0000313" key="1">
    <source>
        <dbReference type="EMBL" id="TKI06061.1"/>
    </source>
</evidence>
<dbReference type="InterPro" id="IPR023296">
    <property type="entry name" value="Glyco_hydro_beta-prop_sf"/>
</dbReference>
<dbReference type="Pfam" id="PF15892">
    <property type="entry name" value="BNR_4"/>
    <property type="match status" value="1"/>
</dbReference>
<keyword evidence="2" id="KW-1185">Reference proteome</keyword>
<proteinExistence type="predicted"/>
<protein>
    <recommendedName>
        <fullName evidence="3">BNR repeat-containing family member</fullName>
    </recommendedName>
</protein>
<dbReference type="EMBL" id="SZPQ01000015">
    <property type="protein sequence ID" value="TKI06061.1"/>
    <property type="molecule type" value="Genomic_DNA"/>
</dbReference>
<organism evidence="1 2">
    <name type="scientific">Martelella alba</name>
    <dbReference type="NCBI Taxonomy" id="2590451"/>
    <lineage>
        <taxon>Bacteria</taxon>
        <taxon>Pseudomonadati</taxon>
        <taxon>Pseudomonadota</taxon>
        <taxon>Alphaproteobacteria</taxon>
        <taxon>Hyphomicrobiales</taxon>
        <taxon>Aurantimonadaceae</taxon>
        <taxon>Martelella</taxon>
    </lineage>
</organism>
<comment type="caution">
    <text evidence="1">The sequence shown here is derived from an EMBL/GenBank/DDBJ whole genome shotgun (WGS) entry which is preliminary data.</text>
</comment>
<evidence type="ECO:0008006" key="3">
    <source>
        <dbReference type="Google" id="ProtNLM"/>
    </source>
</evidence>
<sequence>MRSEVTVSQVGEACADFTVLYSLLCYHDYLFAAWYDAQHRLTVGARRPGEKHWQIVRPEGFEIAERQRLSTVTDHDSHNYLTMAIDHEGFLHVSGNMHVDPLIYFRSARPLDIASLRCVRAMTGDREMRATYPLFFKDRQGRLLFRYRDGCSGNGDDIYNIYDTRTQTWSRLLDRPLLNGEGARNGYARPPLAGPDGYWHMIWMWRESPHCETNNNLSYARSKDLLHWETSAGQSLSLPITRETGEIVDAAAPGEGLINMVQEVGFDNAGKPVLIYHRYDEQGHSQAYLARPDGLGQWQKQQISAWTFRWDFQGPGSIPPDVTLTAPRPVGNGRLEVEWYSQWVGQGIWVIDDVTLRVLETLPARHVLSAQLLTPHQQLHPDAQVQIIAAQNSDGRPEDRYWLRWESLPICRDIPHSATVGAGQLELIERI</sequence>
<reference evidence="1 2" key="1">
    <citation type="submission" date="2019-04" db="EMBL/GenBank/DDBJ databases">
        <authorList>
            <person name="Li M."/>
            <person name="Gao C."/>
        </authorList>
    </citation>
    <scope>NUCLEOTIDE SEQUENCE [LARGE SCALE GENOMIC DNA]</scope>
    <source>
        <strain evidence="1 2">BGMRC 2031</strain>
    </source>
</reference>
<dbReference type="Proteomes" id="UP000305202">
    <property type="component" value="Unassembled WGS sequence"/>
</dbReference>
<evidence type="ECO:0000313" key="2">
    <source>
        <dbReference type="Proteomes" id="UP000305202"/>
    </source>
</evidence>
<dbReference type="SUPFAM" id="SSF75005">
    <property type="entry name" value="Arabinanase/levansucrase/invertase"/>
    <property type="match status" value="1"/>
</dbReference>